<organism evidence="2">
    <name type="scientific">Amphimedon queenslandica</name>
    <name type="common">Sponge</name>
    <dbReference type="NCBI Taxonomy" id="400682"/>
    <lineage>
        <taxon>Eukaryota</taxon>
        <taxon>Metazoa</taxon>
        <taxon>Porifera</taxon>
        <taxon>Demospongiae</taxon>
        <taxon>Heteroscleromorpha</taxon>
        <taxon>Haplosclerida</taxon>
        <taxon>Niphatidae</taxon>
        <taxon>Amphimedon</taxon>
    </lineage>
</organism>
<keyword evidence="1" id="KW-0812">Transmembrane</keyword>
<protein>
    <submittedName>
        <fullName evidence="2">Uncharacterized protein</fullName>
    </submittedName>
</protein>
<evidence type="ECO:0000313" key="2">
    <source>
        <dbReference type="EnsemblMetazoa" id="Aqu2.1.17229_001"/>
    </source>
</evidence>
<keyword evidence="1" id="KW-1133">Transmembrane helix</keyword>
<feature type="transmembrane region" description="Helical" evidence="1">
    <location>
        <begin position="71"/>
        <end position="91"/>
    </location>
</feature>
<dbReference type="InParanoid" id="A0A1X7TQ73"/>
<dbReference type="AlphaFoldDB" id="A0A1X7TQ73"/>
<sequence length="92" mass="9961">DISMAVGGGNKYNIENCSLHLYYLCQGGHQLIKTIQPKFNEKVVDCHAPISSLESVGNELKLYFRIESISVIALSTLALLQAAIGGVLLTIL</sequence>
<dbReference type="EnsemblMetazoa" id="Aqu2.1.17229_001">
    <property type="protein sequence ID" value="Aqu2.1.17229_001"/>
    <property type="gene ID" value="Aqu2.1.17229"/>
</dbReference>
<evidence type="ECO:0000256" key="1">
    <source>
        <dbReference type="SAM" id="Phobius"/>
    </source>
</evidence>
<proteinExistence type="predicted"/>
<keyword evidence="1" id="KW-0472">Membrane</keyword>
<name>A0A1X7TQ73_AMPQE</name>
<accession>A0A1X7TQ73</accession>
<reference evidence="2" key="1">
    <citation type="submission" date="2017-05" db="UniProtKB">
        <authorList>
            <consortium name="EnsemblMetazoa"/>
        </authorList>
    </citation>
    <scope>IDENTIFICATION</scope>
</reference>